<comment type="caution">
    <text evidence="1">The sequence shown here is derived from an EMBL/GenBank/DDBJ whole genome shotgun (WGS) entry which is preliminary data.</text>
</comment>
<name>A0A179F8I5_METCM</name>
<accession>A0A179F8I5</accession>
<sequence length="152" mass="16941">MEKTDLAPLFALWSWGCRWPYDELSFIVDGPSNGCDCHRTITQCHATYHAERHPESPADLINAVKETCPPKVSVSFQQSSTSQYLRRANAESSLGPRTNDTKVLIKVTVKKLAYSSNESFKYDQSCLKQKRRLTALLGLNNSANFAANTSPA</sequence>
<dbReference type="EMBL" id="LSBJ02000007">
    <property type="protein sequence ID" value="OAQ61650.1"/>
    <property type="molecule type" value="Genomic_DNA"/>
</dbReference>
<gene>
    <name evidence="1" type="ORF">VFPPC_16538</name>
</gene>
<dbReference type="GeneID" id="28858285"/>
<reference evidence="1 2" key="1">
    <citation type="journal article" date="2016" name="PLoS Pathog.">
        <title>Biosynthesis of antibiotic leucinostatins in bio-control fungus Purpureocillium lilacinum and their inhibition on phytophthora revealed by genome mining.</title>
        <authorList>
            <person name="Wang G."/>
            <person name="Liu Z."/>
            <person name="Lin R."/>
            <person name="Li E."/>
            <person name="Mao Z."/>
            <person name="Ling J."/>
            <person name="Yang Y."/>
            <person name="Yin W.B."/>
            <person name="Xie B."/>
        </authorList>
    </citation>
    <scope>NUCLEOTIDE SEQUENCE [LARGE SCALE GENOMIC DNA]</scope>
    <source>
        <strain evidence="1">170</strain>
    </source>
</reference>
<protein>
    <submittedName>
        <fullName evidence="1">Uncharacterized protein</fullName>
    </submittedName>
</protein>
<dbReference type="KEGG" id="pchm:VFPPC_16538"/>
<dbReference type="RefSeq" id="XP_018139354.1">
    <property type="nucleotide sequence ID" value="XM_018294291.1"/>
</dbReference>
<dbReference type="AlphaFoldDB" id="A0A179F8I5"/>
<dbReference type="Proteomes" id="UP000078397">
    <property type="component" value="Unassembled WGS sequence"/>
</dbReference>
<keyword evidence="2" id="KW-1185">Reference proteome</keyword>
<evidence type="ECO:0000313" key="1">
    <source>
        <dbReference type="EMBL" id="OAQ61650.1"/>
    </source>
</evidence>
<evidence type="ECO:0000313" key="2">
    <source>
        <dbReference type="Proteomes" id="UP000078397"/>
    </source>
</evidence>
<proteinExistence type="predicted"/>
<organism evidence="1 2">
    <name type="scientific">Pochonia chlamydosporia 170</name>
    <dbReference type="NCBI Taxonomy" id="1380566"/>
    <lineage>
        <taxon>Eukaryota</taxon>
        <taxon>Fungi</taxon>
        <taxon>Dikarya</taxon>
        <taxon>Ascomycota</taxon>
        <taxon>Pezizomycotina</taxon>
        <taxon>Sordariomycetes</taxon>
        <taxon>Hypocreomycetidae</taxon>
        <taxon>Hypocreales</taxon>
        <taxon>Clavicipitaceae</taxon>
        <taxon>Pochonia</taxon>
    </lineage>
</organism>